<dbReference type="SUPFAM" id="SSF51735">
    <property type="entry name" value="NAD(P)-binding Rossmann-fold domains"/>
    <property type="match status" value="1"/>
</dbReference>
<evidence type="ECO:0000256" key="1">
    <source>
        <dbReference type="ARBA" id="ARBA00023027"/>
    </source>
</evidence>
<dbReference type="Pfam" id="PF01370">
    <property type="entry name" value="Epimerase"/>
    <property type="match status" value="1"/>
</dbReference>
<organism evidence="3 4">
    <name type="scientific">Fertoeibacter niger</name>
    <dbReference type="NCBI Taxonomy" id="2656921"/>
    <lineage>
        <taxon>Bacteria</taxon>
        <taxon>Pseudomonadati</taxon>
        <taxon>Pseudomonadota</taxon>
        <taxon>Alphaproteobacteria</taxon>
        <taxon>Rhodobacterales</taxon>
        <taxon>Paracoccaceae</taxon>
        <taxon>Fertoeibacter</taxon>
    </lineage>
</organism>
<dbReference type="InterPro" id="IPR001509">
    <property type="entry name" value="Epimerase_deHydtase"/>
</dbReference>
<protein>
    <submittedName>
        <fullName evidence="3">GDP-mannose 4,6-dehydratase</fullName>
    </submittedName>
</protein>
<dbReference type="PANTHER" id="PTHR43574">
    <property type="entry name" value="EPIMERASE-RELATED"/>
    <property type="match status" value="1"/>
</dbReference>
<evidence type="ECO:0000259" key="2">
    <source>
        <dbReference type="Pfam" id="PF01370"/>
    </source>
</evidence>
<dbReference type="RefSeq" id="WP_152828534.1">
    <property type="nucleotide sequence ID" value="NZ_WHUT02000016.1"/>
</dbReference>
<comment type="caution">
    <text evidence="3">The sequence shown here is derived from an EMBL/GenBank/DDBJ whole genome shotgun (WGS) entry which is preliminary data.</text>
</comment>
<accession>A0A8X8H2S6</accession>
<gene>
    <name evidence="3" type="ORF">GEU84_019295</name>
</gene>
<proteinExistence type="predicted"/>
<keyword evidence="4" id="KW-1185">Reference proteome</keyword>
<dbReference type="Proteomes" id="UP000484076">
    <property type="component" value="Unassembled WGS sequence"/>
</dbReference>
<name>A0A8X8H2S6_9RHOB</name>
<keyword evidence="1" id="KW-0520">NAD</keyword>
<dbReference type="Gene3D" id="3.40.50.720">
    <property type="entry name" value="NAD(P)-binding Rossmann-like Domain"/>
    <property type="match status" value="1"/>
</dbReference>
<reference evidence="3" key="1">
    <citation type="submission" date="2020-05" db="EMBL/GenBank/DDBJ databases">
        <title>Fertoebacter nigrum gen. nov., sp. nov., a new member of the family Rhodobacteraceae.</title>
        <authorList>
            <person name="Szuroczki S."/>
            <person name="Abbaszade G."/>
            <person name="Buni D."/>
            <person name="Schumann P."/>
            <person name="Toth E."/>
        </authorList>
    </citation>
    <scope>NUCLEOTIDE SEQUENCE</scope>
    <source>
        <strain evidence="3">RG-N-1a</strain>
    </source>
</reference>
<evidence type="ECO:0000313" key="4">
    <source>
        <dbReference type="Proteomes" id="UP000484076"/>
    </source>
</evidence>
<dbReference type="EMBL" id="WHUT02000016">
    <property type="protein sequence ID" value="NUB46543.1"/>
    <property type="molecule type" value="Genomic_DNA"/>
</dbReference>
<dbReference type="InterPro" id="IPR036291">
    <property type="entry name" value="NAD(P)-bd_dom_sf"/>
</dbReference>
<evidence type="ECO:0000313" key="3">
    <source>
        <dbReference type="EMBL" id="NUB46543.1"/>
    </source>
</evidence>
<feature type="domain" description="NAD-dependent epimerase/dehydratase" evidence="2">
    <location>
        <begin position="15"/>
        <end position="245"/>
    </location>
</feature>
<dbReference type="AlphaFoldDB" id="A0A8X8H2S6"/>
<dbReference type="PRINTS" id="PR01713">
    <property type="entry name" value="NUCEPIMERASE"/>
</dbReference>
<sequence length="346" mass="37914">MVAPQSREADVARKALVTGSAGFIGYHLCQRLLAEGFAVTGIDSMSAYYDVTLKQRRHQMLLQHPGFTAHEGRIEEPGRMADLVSAGAPDVIVHLAAQAGVRYSIDAPRSYVESNVIGTFEVLEAARAHPPAHLLIASTSSAYGANTAMPYAETHKADTQMSFYAATKKATEAMAHSYAHLYDIPTSMFRFFTVYGPWGRPDMALFKFTRAILQGEPIDVYNHGDMMRDFTYVDDLVTGIRRLIDVPPVRSDEAPAPGDSLSQVAPFRVVNIGNGAPVRLLDFVEAIEAALGQVAEKNFLPMQPGDVPATWAETALMDRLVGPLPKTDIRDGVARFVAWYRDYHGV</sequence>